<keyword evidence="4 11" id="KW-1003">Cell membrane</keyword>
<evidence type="ECO:0000256" key="1">
    <source>
        <dbReference type="ARBA" id="ARBA00004651"/>
    </source>
</evidence>
<dbReference type="Pfam" id="PF01061">
    <property type="entry name" value="ABC2_membrane"/>
    <property type="match status" value="1"/>
</dbReference>
<feature type="transmembrane region" description="Helical" evidence="11">
    <location>
        <begin position="178"/>
        <end position="197"/>
    </location>
</feature>
<evidence type="ECO:0000256" key="10">
    <source>
        <dbReference type="ARBA" id="ARBA00023136"/>
    </source>
</evidence>
<evidence type="ECO:0000256" key="8">
    <source>
        <dbReference type="ARBA" id="ARBA00022989"/>
    </source>
</evidence>
<keyword evidence="3 11" id="KW-0813">Transport</keyword>
<feature type="transmembrane region" description="Helical" evidence="11">
    <location>
        <begin position="147"/>
        <end position="172"/>
    </location>
</feature>
<dbReference type="EMBL" id="SNZA01000003">
    <property type="protein sequence ID" value="TDR13101.1"/>
    <property type="molecule type" value="Genomic_DNA"/>
</dbReference>
<comment type="similarity">
    <text evidence="2 11">Belongs to the ABC-2 integral membrane protein family.</text>
</comment>
<evidence type="ECO:0000256" key="11">
    <source>
        <dbReference type="RuleBase" id="RU361157"/>
    </source>
</evidence>
<sequence>MYRSLMMSAWRHKGLIFKLTYREIAARYRGSMAGVAWSFFNPVLMLAVYTFVFSMVFKAKWGGESSSQGEFAVILFAGMIIFNIFAECISRAPMLMVENSNYVKKVVFPLEVLPWVVLGNALFHALISFFILLLAQLVVFNSIPLSILLLPFIMLPFVLFIVGGIWFLSAIGVYVRDLSQFVGVAITVLMFTSPLFFPLEALPEFLQPYLALNPLAYFITGVRDVVIFGNVPDLVSYVIVCGLSFFIFSLGLVFFGVTKKGFADVL</sequence>
<dbReference type="InterPro" id="IPR047817">
    <property type="entry name" value="ABC2_TM_bact-type"/>
</dbReference>
<keyword evidence="5" id="KW-0762">Sugar transport</keyword>
<feature type="transmembrane region" description="Helical" evidence="11">
    <location>
        <begin position="39"/>
        <end position="59"/>
    </location>
</feature>
<keyword evidence="10 11" id="KW-0472">Membrane</keyword>
<dbReference type="PANTHER" id="PTHR30413">
    <property type="entry name" value="INNER MEMBRANE TRANSPORT PERMEASE"/>
    <property type="match status" value="1"/>
</dbReference>
<evidence type="ECO:0000313" key="13">
    <source>
        <dbReference type="EMBL" id="TDR13101.1"/>
    </source>
</evidence>
<feature type="transmembrane region" description="Helical" evidence="11">
    <location>
        <begin position="234"/>
        <end position="257"/>
    </location>
</feature>
<dbReference type="GO" id="GO:0015920">
    <property type="term" value="P:lipopolysaccharide transport"/>
    <property type="evidence" value="ECO:0007669"/>
    <property type="project" value="TreeGrafter"/>
</dbReference>
<dbReference type="Proteomes" id="UP000295729">
    <property type="component" value="Unassembled WGS sequence"/>
</dbReference>
<dbReference type="OrthoDB" id="9786910at2"/>
<evidence type="ECO:0000256" key="2">
    <source>
        <dbReference type="ARBA" id="ARBA00007783"/>
    </source>
</evidence>
<dbReference type="InterPro" id="IPR000412">
    <property type="entry name" value="ABC_2_transport"/>
</dbReference>
<protein>
    <recommendedName>
        <fullName evidence="11">Transport permease protein</fullName>
    </recommendedName>
</protein>
<evidence type="ECO:0000256" key="6">
    <source>
        <dbReference type="ARBA" id="ARBA00022692"/>
    </source>
</evidence>
<reference evidence="13 14" key="1">
    <citation type="submission" date="2019-03" db="EMBL/GenBank/DDBJ databases">
        <title>Genomic Encyclopedia of Type Strains, Phase IV (KMG-IV): sequencing the most valuable type-strain genomes for metagenomic binning, comparative biology and taxonomic classification.</title>
        <authorList>
            <person name="Goeker M."/>
        </authorList>
    </citation>
    <scope>NUCLEOTIDE SEQUENCE [LARGE SCALE GENOMIC DNA]</scope>
    <source>
        <strain evidence="13 14">DSM 5604</strain>
    </source>
</reference>
<keyword evidence="6 11" id="KW-0812">Transmembrane</keyword>
<keyword evidence="8 11" id="KW-1133">Transmembrane helix</keyword>
<feature type="transmembrane region" description="Helical" evidence="11">
    <location>
        <begin position="71"/>
        <end position="92"/>
    </location>
</feature>
<keyword evidence="7" id="KW-0972">Capsule biogenesis/degradation</keyword>
<accession>A0A4V3DG92</accession>
<dbReference type="RefSeq" id="WP_133562170.1">
    <property type="nucleotide sequence ID" value="NZ_SNZA01000003.1"/>
</dbReference>
<dbReference type="PANTHER" id="PTHR30413:SF10">
    <property type="entry name" value="CAPSULE POLYSACCHARIDE EXPORT INNER-MEMBRANE PROTEIN CTRC"/>
    <property type="match status" value="1"/>
</dbReference>
<feature type="domain" description="ABC transmembrane type-2" evidence="12">
    <location>
        <begin position="33"/>
        <end position="258"/>
    </location>
</feature>
<keyword evidence="14" id="KW-1185">Reference proteome</keyword>
<proteinExistence type="inferred from homology"/>
<evidence type="ECO:0000256" key="5">
    <source>
        <dbReference type="ARBA" id="ARBA00022597"/>
    </source>
</evidence>
<evidence type="ECO:0000256" key="9">
    <source>
        <dbReference type="ARBA" id="ARBA00023047"/>
    </source>
</evidence>
<name>A0A4V3DG92_9GAMM</name>
<gene>
    <name evidence="13" type="ORF">C8D85_1975</name>
</gene>
<dbReference type="GO" id="GO:0043190">
    <property type="term" value="C:ATP-binding cassette (ABC) transporter complex"/>
    <property type="evidence" value="ECO:0007669"/>
    <property type="project" value="InterPro"/>
</dbReference>
<comment type="subcellular location">
    <subcellularLocation>
        <location evidence="11">Cell inner membrane</location>
        <topology evidence="11">Multi-pass membrane protein</topology>
    </subcellularLocation>
    <subcellularLocation>
        <location evidence="1">Cell membrane</location>
        <topology evidence="1">Multi-pass membrane protein</topology>
    </subcellularLocation>
</comment>
<evidence type="ECO:0000256" key="4">
    <source>
        <dbReference type="ARBA" id="ARBA00022475"/>
    </source>
</evidence>
<feature type="transmembrane region" description="Helical" evidence="11">
    <location>
        <begin position="112"/>
        <end position="135"/>
    </location>
</feature>
<organism evidence="13 14">
    <name type="scientific">Marinomonas communis</name>
    <dbReference type="NCBI Taxonomy" id="28254"/>
    <lineage>
        <taxon>Bacteria</taxon>
        <taxon>Pseudomonadati</taxon>
        <taxon>Pseudomonadota</taxon>
        <taxon>Gammaproteobacteria</taxon>
        <taxon>Oceanospirillales</taxon>
        <taxon>Oceanospirillaceae</taxon>
        <taxon>Marinomonas</taxon>
    </lineage>
</organism>
<evidence type="ECO:0000256" key="7">
    <source>
        <dbReference type="ARBA" id="ARBA00022903"/>
    </source>
</evidence>
<comment type="caution">
    <text evidence="13">The sequence shown here is derived from an EMBL/GenBank/DDBJ whole genome shotgun (WGS) entry which is preliminary data.</text>
</comment>
<dbReference type="GO" id="GO:0140359">
    <property type="term" value="F:ABC-type transporter activity"/>
    <property type="evidence" value="ECO:0007669"/>
    <property type="project" value="InterPro"/>
</dbReference>
<dbReference type="InterPro" id="IPR013525">
    <property type="entry name" value="ABC2_TM"/>
</dbReference>
<evidence type="ECO:0000313" key="14">
    <source>
        <dbReference type="Proteomes" id="UP000295729"/>
    </source>
</evidence>
<dbReference type="PIRSF" id="PIRSF006648">
    <property type="entry name" value="DrrB"/>
    <property type="match status" value="1"/>
</dbReference>
<keyword evidence="9" id="KW-0625">Polysaccharide transport</keyword>
<dbReference type="AlphaFoldDB" id="A0A4V3DG92"/>
<evidence type="ECO:0000256" key="3">
    <source>
        <dbReference type="ARBA" id="ARBA00022448"/>
    </source>
</evidence>
<evidence type="ECO:0000259" key="12">
    <source>
        <dbReference type="PROSITE" id="PS51012"/>
    </source>
</evidence>
<dbReference type="PROSITE" id="PS51012">
    <property type="entry name" value="ABC_TM2"/>
    <property type="match status" value="1"/>
</dbReference>
<dbReference type="GO" id="GO:0015774">
    <property type="term" value="P:polysaccharide transport"/>
    <property type="evidence" value="ECO:0007669"/>
    <property type="project" value="UniProtKB-KW"/>
</dbReference>